<dbReference type="KEGG" id="dmi:Desmer_0393"/>
<keyword evidence="5" id="KW-0347">Helicase</keyword>
<dbReference type="STRING" id="768704.Desmer_0393"/>
<evidence type="ECO:0000256" key="5">
    <source>
        <dbReference type="ARBA" id="ARBA00022806"/>
    </source>
</evidence>
<dbReference type="HOGENOM" id="CLU_298733_0_0_9"/>
<dbReference type="InterPro" id="IPR011335">
    <property type="entry name" value="Restrct_endonuc-II-like"/>
</dbReference>
<dbReference type="Gene3D" id="3.40.50.300">
    <property type="entry name" value="P-loop containing nucleotide triphosphate hydrolases"/>
    <property type="match status" value="1"/>
</dbReference>
<keyword evidence="6" id="KW-0269">Exonuclease</keyword>
<accession>J7IUR6</accession>
<dbReference type="InterPro" id="IPR011604">
    <property type="entry name" value="PDDEXK-like_dom_sf"/>
</dbReference>
<evidence type="ECO:0000256" key="7">
    <source>
        <dbReference type="ARBA" id="ARBA00022840"/>
    </source>
</evidence>
<dbReference type="Gene3D" id="3.90.320.10">
    <property type="match status" value="1"/>
</dbReference>
<keyword evidence="8" id="KW-0238">DNA-binding</keyword>
<evidence type="ECO:0000313" key="11">
    <source>
        <dbReference type="EMBL" id="AFQ42446.1"/>
    </source>
</evidence>
<organism evidence="11 12">
    <name type="scientific">Desulfosporosinus meridiei (strain ATCC BAA-275 / DSM 13257 / KCTC 12902 / NCIMB 13706 / S10)</name>
    <dbReference type="NCBI Taxonomy" id="768704"/>
    <lineage>
        <taxon>Bacteria</taxon>
        <taxon>Bacillati</taxon>
        <taxon>Bacillota</taxon>
        <taxon>Clostridia</taxon>
        <taxon>Eubacteriales</taxon>
        <taxon>Desulfitobacteriaceae</taxon>
        <taxon>Desulfosporosinus</taxon>
    </lineage>
</organism>
<sequence>MQAVMDQLREIVMKNPLSEKVLISLSFSAGRQLLERATRQGLTILNLKTETMRNLAEQVCQKSLLNSGRSIIPDILAIEFTIQVLERLRQAGRLTYFNSLEITPSVGSIITHSIIDLKMTGIDVNDITTEMFVDSCKCEDIKIIWAEYDKELQIRKYIDQADLLQLAAREVNPSHCIYIVPSNLKMHPLERNFLEALTKNNFQVINFSRPKGIITLQTSLENEISPLSIELSEPYSSLLYLNDLTNAPVTELPIQMFHAYGESNEIRQVLRKLKLEKIPFDQTVIFYTVQDPYNHLLFDLAQGIDQLPLTFGQGIDICATNPGRLYFGLLSWAERGFKVSDIVPLIRDGVFKIPGEKSPPKSTITHYLRTTGIGWGKERYLETIDNEIINIKNQIKADVAFEDDNDSYKARFENFLWLKKFFTQLFTSLPDLDSEGRIPYAQLAAWLNTLVDQFSSVVSQADHEAKNVICRNLKLIEDSVAIHLKRDDIFARLKFLIKGIRVSVSSPKPGHLHIDHYNSGLWISRQNVFIVGLDANRFPGTMREDPILLDIEREKIGHGLPLLGNRPKEKVHDLVQFLSSVQGTLTVSYSAFDTLENRAVFPSSILLQMYRLKAHDETLDYSDLIETLGTRKGFTPSDIDESLDDQEWWLSVLSMGNKKPDLDTFKTLYPALLDGLNAESNRQQIEELTPFDGKVNFDPSIVDPTVSKDLVMSCSQLEMLGKCPFAYFLRYVLKIQPIEELVFDQGVWLNAKTKGDLYHGIFERFYKKLANQGEPLNAARHAQFLYEIADELMSQKKVSVPPPSELVYDYERKSILDSCRIFLKSEEIESCDDVPKYFELTFGMHPGGTKNNENFEAVTIELPNDKRFLLRGKIDRVDESANGLKIWDYKTGSTFGYSDKEYFKGGRQLQHGLYALAIERLFSEKELHTNPKVILSGYIFPTRKGEGKRVVRLQVRRDSLYEILNRLFTLLSEGTFVMTDDENDCHYCDYRDACNRHSRSKKGLDKMMIDIFRGLRNYA</sequence>
<keyword evidence="3" id="KW-0227">DNA damage</keyword>
<dbReference type="PANTHER" id="PTHR30591">
    <property type="entry name" value="RECBCD ENZYME SUBUNIT RECC"/>
    <property type="match status" value="1"/>
</dbReference>
<reference evidence="12" key="2">
    <citation type="submission" date="2012-08" db="EMBL/GenBank/DDBJ databases">
        <title>Finished genome of Desulfosporosinus meridiei DSM 13257.</title>
        <authorList>
            <person name="Huntemann M."/>
            <person name="Wei C.-L."/>
            <person name="Han J."/>
            <person name="Detter J.C."/>
            <person name="Han C."/>
            <person name="Davenport K."/>
            <person name="Daligault H."/>
            <person name="Erkkila T."/>
            <person name="Gu W."/>
            <person name="Munk A.C.C."/>
            <person name="Teshima H."/>
            <person name="Xu Y."/>
            <person name="Chain P."/>
            <person name="Tapia R."/>
            <person name="Chen A."/>
            <person name="Krypides N."/>
            <person name="Mavromatis K."/>
            <person name="Markowitz V."/>
            <person name="Szeto E."/>
            <person name="Ivanova N."/>
            <person name="Mikhailova N."/>
            <person name="Ovchinnikova G."/>
            <person name="Pagani I."/>
            <person name="Pati A."/>
            <person name="Goodwin L."/>
            <person name="Peters L."/>
            <person name="Pitluck S."/>
            <person name="Woyke T."/>
            <person name="Pester M."/>
            <person name="Spring S."/>
            <person name="Ollivier B."/>
            <person name="Rattei T."/>
            <person name="Klenk H.-P."/>
            <person name="Wagner M."/>
            <person name="Loy A."/>
        </authorList>
    </citation>
    <scope>NUCLEOTIDE SEQUENCE [LARGE SCALE GENOMIC DNA]</scope>
    <source>
        <strain evidence="12">ATCC BAA-275 / DSM 13257 / NCIMB 13706 / S10</strain>
    </source>
</reference>
<dbReference type="AlphaFoldDB" id="J7IUR6"/>
<name>J7IUR6_DESMD</name>
<feature type="domain" description="PD-(D/E)XK endonuclease-like" evidence="10">
    <location>
        <begin position="712"/>
        <end position="995"/>
    </location>
</feature>
<evidence type="ECO:0000256" key="9">
    <source>
        <dbReference type="ARBA" id="ARBA00023204"/>
    </source>
</evidence>
<dbReference type="InterPro" id="IPR038726">
    <property type="entry name" value="PDDEXK_AddAB-type"/>
</dbReference>
<dbReference type="InterPro" id="IPR027417">
    <property type="entry name" value="P-loop_NTPase"/>
</dbReference>
<keyword evidence="2" id="KW-0547">Nucleotide-binding</keyword>
<evidence type="ECO:0000313" key="12">
    <source>
        <dbReference type="Proteomes" id="UP000005262"/>
    </source>
</evidence>
<gene>
    <name evidence="11" type="ordered locus">Desmer_0393</name>
</gene>
<evidence type="ECO:0000256" key="4">
    <source>
        <dbReference type="ARBA" id="ARBA00022801"/>
    </source>
</evidence>
<dbReference type="Pfam" id="PF12705">
    <property type="entry name" value="PDDEXK_1"/>
    <property type="match status" value="1"/>
</dbReference>
<proteinExistence type="predicted"/>
<dbReference type="GO" id="GO:0003677">
    <property type="term" value="F:DNA binding"/>
    <property type="evidence" value="ECO:0007669"/>
    <property type="project" value="UniProtKB-KW"/>
</dbReference>
<dbReference type="PANTHER" id="PTHR30591:SF1">
    <property type="entry name" value="RECBCD ENZYME SUBUNIT RECC"/>
    <property type="match status" value="1"/>
</dbReference>
<dbReference type="GO" id="GO:0006281">
    <property type="term" value="P:DNA repair"/>
    <property type="evidence" value="ECO:0007669"/>
    <property type="project" value="UniProtKB-KW"/>
</dbReference>
<dbReference type="GO" id="GO:0004527">
    <property type="term" value="F:exonuclease activity"/>
    <property type="evidence" value="ECO:0007669"/>
    <property type="project" value="UniProtKB-KW"/>
</dbReference>
<evidence type="ECO:0000256" key="3">
    <source>
        <dbReference type="ARBA" id="ARBA00022763"/>
    </source>
</evidence>
<keyword evidence="1" id="KW-0540">Nuclease</keyword>
<dbReference type="OrthoDB" id="9758506at2"/>
<evidence type="ECO:0000256" key="8">
    <source>
        <dbReference type="ARBA" id="ARBA00023125"/>
    </source>
</evidence>
<dbReference type="eggNOG" id="COG3857">
    <property type="taxonomic scope" value="Bacteria"/>
</dbReference>
<evidence type="ECO:0000259" key="10">
    <source>
        <dbReference type="Pfam" id="PF12705"/>
    </source>
</evidence>
<evidence type="ECO:0000256" key="1">
    <source>
        <dbReference type="ARBA" id="ARBA00022722"/>
    </source>
</evidence>
<keyword evidence="4" id="KW-0378">Hydrolase</keyword>
<evidence type="ECO:0000256" key="2">
    <source>
        <dbReference type="ARBA" id="ARBA00022741"/>
    </source>
</evidence>
<dbReference type="EMBL" id="CP003629">
    <property type="protein sequence ID" value="AFQ42446.1"/>
    <property type="molecule type" value="Genomic_DNA"/>
</dbReference>
<dbReference type="Proteomes" id="UP000005262">
    <property type="component" value="Chromosome"/>
</dbReference>
<dbReference type="GO" id="GO:0004386">
    <property type="term" value="F:helicase activity"/>
    <property type="evidence" value="ECO:0007669"/>
    <property type="project" value="UniProtKB-KW"/>
</dbReference>
<keyword evidence="12" id="KW-1185">Reference proteome</keyword>
<keyword evidence="9" id="KW-0234">DNA repair</keyword>
<protein>
    <recommendedName>
        <fullName evidence="10">PD-(D/E)XK endonuclease-like domain-containing protein</fullName>
    </recommendedName>
</protein>
<dbReference type="GO" id="GO:0005524">
    <property type="term" value="F:ATP binding"/>
    <property type="evidence" value="ECO:0007669"/>
    <property type="project" value="UniProtKB-KW"/>
</dbReference>
<dbReference type="GO" id="GO:0006310">
    <property type="term" value="P:DNA recombination"/>
    <property type="evidence" value="ECO:0007669"/>
    <property type="project" value="TreeGrafter"/>
</dbReference>
<reference evidence="11 12" key="1">
    <citation type="journal article" date="2012" name="J. Bacteriol.">
        <title>Complete genome sequences of Desulfosporosinus orientis DSM765T, Desulfosporosinus youngiae DSM17734T, Desulfosporosinus meridiei DSM13257T, and Desulfosporosinus acidiphilus DSM22704T.</title>
        <authorList>
            <person name="Pester M."/>
            <person name="Brambilla E."/>
            <person name="Alazard D."/>
            <person name="Rattei T."/>
            <person name="Weinmaier T."/>
            <person name="Han J."/>
            <person name="Lucas S."/>
            <person name="Lapidus A."/>
            <person name="Cheng J.F."/>
            <person name="Goodwin L."/>
            <person name="Pitluck S."/>
            <person name="Peters L."/>
            <person name="Ovchinnikova G."/>
            <person name="Teshima H."/>
            <person name="Detter J.C."/>
            <person name="Han C.S."/>
            <person name="Tapia R."/>
            <person name="Land M.L."/>
            <person name="Hauser L."/>
            <person name="Kyrpides N.C."/>
            <person name="Ivanova N.N."/>
            <person name="Pagani I."/>
            <person name="Huntmann M."/>
            <person name="Wei C.L."/>
            <person name="Davenport K.W."/>
            <person name="Daligault H."/>
            <person name="Chain P.S."/>
            <person name="Chen A."/>
            <person name="Mavromatis K."/>
            <person name="Markowitz V."/>
            <person name="Szeto E."/>
            <person name="Mikhailova N."/>
            <person name="Pati A."/>
            <person name="Wagner M."/>
            <person name="Woyke T."/>
            <person name="Ollivier B."/>
            <person name="Klenk H.P."/>
            <person name="Spring S."/>
            <person name="Loy A."/>
        </authorList>
    </citation>
    <scope>NUCLEOTIDE SEQUENCE [LARGE SCALE GENOMIC DNA]</scope>
    <source>
        <strain evidence="12">ATCC BAA-275 / DSM 13257 / NCIMB 13706 / S10</strain>
    </source>
</reference>
<keyword evidence="7" id="KW-0067">ATP-binding</keyword>
<dbReference type="SUPFAM" id="SSF52980">
    <property type="entry name" value="Restriction endonuclease-like"/>
    <property type="match status" value="1"/>
</dbReference>
<evidence type="ECO:0000256" key="6">
    <source>
        <dbReference type="ARBA" id="ARBA00022839"/>
    </source>
</evidence>